<protein>
    <submittedName>
        <fullName evidence="2">Uncharacterized protein</fullName>
    </submittedName>
</protein>
<evidence type="ECO:0000313" key="3">
    <source>
        <dbReference type="Proteomes" id="UP000239872"/>
    </source>
</evidence>
<dbReference type="EMBL" id="PPSL01000002">
    <property type="protein sequence ID" value="PQJ11245.1"/>
    <property type="molecule type" value="Genomic_DNA"/>
</dbReference>
<dbReference type="RefSeq" id="WP_105038124.1">
    <property type="nucleotide sequence ID" value="NZ_PPSL01000002.1"/>
</dbReference>
<name>A0A2S7SXC7_9BACT</name>
<accession>A0A2S7SXC7</accession>
<keyword evidence="1" id="KW-0732">Signal</keyword>
<feature type="signal peptide" evidence="1">
    <location>
        <begin position="1"/>
        <end position="19"/>
    </location>
</feature>
<dbReference type="OrthoDB" id="639821at2"/>
<proteinExistence type="predicted"/>
<feature type="chain" id="PRO_5015579603" evidence="1">
    <location>
        <begin position="20"/>
        <end position="304"/>
    </location>
</feature>
<dbReference type="Proteomes" id="UP000239872">
    <property type="component" value="Unassembled WGS sequence"/>
</dbReference>
<organism evidence="2 3">
    <name type="scientific">Flavipsychrobacter stenotrophus</name>
    <dbReference type="NCBI Taxonomy" id="2077091"/>
    <lineage>
        <taxon>Bacteria</taxon>
        <taxon>Pseudomonadati</taxon>
        <taxon>Bacteroidota</taxon>
        <taxon>Chitinophagia</taxon>
        <taxon>Chitinophagales</taxon>
        <taxon>Chitinophagaceae</taxon>
        <taxon>Flavipsychrobacter</taxon>
    </lineage>
</organism>
<gene>
    <name evidence="2" type="ORF">CJD36_005420</name>
</gene>
<evidence type="ECO:0000313" key="2">
    <source>
        <dbReference type="EMBL" id="PQJ11245.1"/>
    </source>
</evidence>
<comment type="caution">
    <text evidence="2">The sequence shown here is derived from an EMBL/GenBank/DDBJ whole genome shotgun (WGS) entry which is preliminary data.</text>
</comment>
<dbReference type="AlphaFoldDB" id="A0A2S7SXC7"/>
<keyword evidence="3" id="KW-1185">Reference proteome</keyword>
<sequence length="304" mass="33103">MNKLLLLILLLLPVFSLQAQVTNVVFIGSVNIKDGDAFSYKIQVNDSNGVLTGYSVTDVMGPNETKTLIKGSINANQKSLKFRETRVVSTKTKTGSALCFIHANLKATKKKGTTLLRGTFTGYGEDGVSVCATGSMVLVSASDVMDKLMKSDLKKDTTVTKNLMKVMASEEPATPKETVVYQTETAVPDSKIMKVTPGSTKEFTHSGKLAKMEVWDAKTIDGDMITVVQNGKILLENYRLSGIHKELTINLRTSMADTIKIIAVNEGSEPLNTARAKITMGTDIQYIDASTTLDKPIWIVLKNK</sequence>
<evidence type="ECO:0000256" key="1">
    <source>
        <dbReference type="SAM" id="SignalP"/>
    </source>
</evidence>
<reference evidence="2 3" key="1">
    <citation type="submission" date="2018-01" db="EMBL/GenBank/DDBJ databases">
        <title>A novel member of the phylum Bacteroidetes isolated from glacier ice.</title>
        <authorList>
            <person name="Liu Q."/>
            <person name="Xin Y.-H."/>
        </authorList>
    </citation>
    <scope>NUCLEOTIDE SEQUENCE [LARGE SCALE GENOMIC DNA]</scope>
    <source>
        <strain evidence="2 3">RB1R16</strain>
    </source>
</reference>